<dbReference type="STRING" id="105984.A0A427XVL9"/>
<dbReference type="GO" id="GO:0016787">
    <property type="term" value="F:hydrolase activity"/>
    <property type="evidence" value="ECO:0007669"/>
    <property type="project" value="InterPro"/>
</dbReference>
<organism evidence="2 3">
    <name type="scientific">Apiotrichum porosum</name>
    <dbReference type="NCBI Taxonomy" id="105984"/>
    <lineage>
        <taxon>Eukaryota</taxon>
        <taxon>Fungi</taxon>
        <taxon>Dikarya</taxon>
        <taxon>Basidiomycota</taxon>
        <taxon>Agaricomycotina</taxon>
        <taxon>Tremellomycetes</taxon>
        <taxon>Trichosporonales</taxon>
        <taxon>Trichosporonaceae</taxon>
        <taxon>Apiotrichum</taxon>
    </lineage>
</organism>
<dbReference type="SUPFAM" id="SSF64167">
    <property type="entry name" value="SurE-like"/>
    <property type="match status" value="1"/>
</dbReference>
<reference evidence="2 3" key="1">
    <citation type="submission" date="2018-11" db="EMBL/GenBank/DDBJ databases">
        <title>Genome sequence of Apiotrichum porosum DSM 27194.</title>
        <authorList>
            <person name="Aliyu H."/>
            <person name="Gorte O."/>
            <person name="Ochsenreither K."/>
        </authorList>
    </citation>
    <scope>NUCLEOTIDE SEQUENCE [LARGE SCALE GENOMIC DNA]</scope>
    <source>
        <strain evidence="2 3">DSM 27194</strain>
    </source>
</reference>
<dbReference type="Proteomes" id="UP000279236">
    <property type="component" value="Unassembled WGS sequence"/>
</dbReference>
<dbReference type="NCBIfam" id="TIGR00087">
    <property type="entry name" value="surE"/>
    <property type="match status" value="1"/>
</dbReference>
<gene>
    <name evidence="2" type="ORF">EHS24_007770</name>
</gene>
<evidence type="ECO:0000259" key="1">
    <source>
        <dbReference type="Pfam" id="PF01975"/>
    </source>
</evidence>
<dbReference type="GO" id="GO:0000932">
    <property type="term" value="C:P-body"/>
    <property type="evidence" value="ECO:0007669"/>
    <property type="project" value="TreeGrafter"/>
</dbReference>
<dbReference type="PANTHER" id="PTHR47551:SF1">
    <property type="entry name" value="TUBULIN--TYROSINE LIGASE PBY1-RELATED"/>
    <property type="match status" value="1"/>
</dbReference>
<evidence type="ECO:0000313" key="2">
    <source>
        <dbReference type="EMBL" id="RSH82775.1"/>
    </source>
</evidence>
<dbReference type="RefSeq" id="XP_028477007.1">
    <property type="nucleotide sequence ID" value="XM_028623114.1"/>
</dbReference>
<dbReference type="InterPro" id="IPR002828">
    <property type="entry name" value="SurE-like_Pase/nucleotidase"/>
</dbReference>
<dbReference type="EMBL" id="RSCE01000005">
    <property type="protein sequence ID" value="RSH82775.1"/>
    <property type="molecule type" value="Genomic_DNA"/>
</dbReference>
<comment type="caution">
    <text evidence="2">The sequence shown here is derived from an EMBL/GenBank/DDBJ whole genome shotgun (WGS) entry which is preliminary data.</text>
</comment>
<keyword evidence="3" id="KW-1185">Reference proteome</keyword>
<dbReference type="AlphaFoldDB" id="A0A427XVL9"/>
<dbReference type="Gene3D" id="3.40.1210.10">
    <property type="entry name" value="Survival protein SurE-like phosphatase/nucleotidase"/>
    <property type="match status" value="1"/>
</dbReference>
<proteinExistence type="predicted"/>
<dbReference type="OrthoDB" id="202825at2759"/>
<feature type="domain" description="Survival protein SurE-like phosphatase/nucleotidase" evidence="1">
    <location>
        <begin position="13"/>
        <end position="250"/>
    </location>
</feature>
<protein>
    <recommendedName>
        <fullName evidence="1">Survival protein SurE-like phosphatase/nucleotidase domain-containing protein</fullName>
    </recommendedName>
</protein>
<dbReference type="InterPro" id="IPR027746">
    <property type="entry name" value="TTL"/>
</dbReference>
<evidence type="ECO:0000313" key="3">
    <source>
        <dbReference type="Proteomes" id="UP000279236"/>
    </source>
</evidence>
<name>A0A427XVL9_9TREE</name>
<dbReference type="Pfam" id="PF01975">
    <property type="entry name" value="SurE"/>
    <property type="match status" value="1"/>
</dbReference>
<dbReference type="PANTHER" id="PTHR47551">
    <property type="entry name" value="TUBULIN--TYROSINE LIGASE PBY1-RELATED"/>
    <property type="match status" value="1"/>
</dbReference>
<dbReference type="InterPro" id="IPR036523">
    <property type="entry name" value="SurE-like_sf"/>
</dbReference>
<accession>A0A427XVL9</accession>
<sequence length="350" mass="38011">MPPLPTYGKTPVVLLTNDDGPPSDHSPHIYTFAKHLRDTLGWDVRVVVPDSQKSWVGKGYQIQNIICANYFYPLEPDGLTGEVTPIRRPLKEGETMEWVLLSGTPASCSNIALHNLYPGEIDLVISGPNHGRNSSTAFALSSGTIGAALGGALSVPLEGPPGHPSLHTHNMPSIAVSYGVVSRPVAPRAIELAHDVAIDVCQRLFDDWGYEDGERKQPVQVYSVNVPLVEASLEKDVRRVCFTTLWRNTYGALFAPTRLRDGSWNPSDNVKQAAADDDESELEDDGQLRFSFAPNLHPVLFPDIDTIPEGTDAWAFYHGFTSVTPIRAEYAGLGDSGSGFGSGTPGDSFW</sequence>
<dbReference type="GeneID" id="39592313"/>